<accession>G0USD4</accession>
<feature type="coiled-coil region" evidence="1">
    <location>
        <begin position="141"/>
        <end position="193"/>
    </location>
</feature>
<keyword evidence="1" id="KW-0175">Coiled coil</keyword>
<name>G0USD4_TRYCI</name>
<reference evidence="3" key="1">
    <citation type="journal article" date="2012" name="Proc. Natl. Acad. Sci. U.S.A.">
        <title>Antigenic diversity is generated by distinct evolutionary mechanisms in African trypanosome species.</title>
        <authorList>
            <person name="Jackson A.P."/>
            <person name="Berry A."/>
            <person name="Aslett M."/>
            <person name="Allison H.C."/>
            <person name="Burton P."/>
            <person name="Vavrova-Anderson J."/>
            <person name="Brown R."/>
            <person name="Browne H."/>
            <person name="Corton N."/>
            <person name="Hauser H."/>
            <person name="Gamble J."/>
            <person name="Gilderthorp R."/>
            <person name="Marcello L."/>
            <person name="McQuillan J."/>
            <person name="Otto T.D."/>
            <person name="Quail M.A."/>
            <person name="Sanders M.J."/>
            <person name="van Tonder A."/>
            <person name="Ginger M.L."/>
            <person name="Field M.C."/>
            <person name="Barry J.D."/>
            <person name="Hertz-Fowler C."/>
            <person name="Berriman M."/>
        </authorList>
    </citation>
    <scope>NUCLEOTIDE SEQUENCE</scope>
    <source>
        <strain evidence="3">IL3000</strain>
    </source>
</reference>
<evidence type="ECO:0000256" key="1">
    <source>
        <dbReference type="SAM" id="Coils"/>
    </source>
</evidence>
<dbReference type="EMBL" id="HE575321">
    <property type="protein sequence ID" value="CCC92297.1"/>
    <property type="molecule type" value="Genomic_DNA"/>
</dbReference>
<organism evidence="3">
    <name type="scientific">Trypanosoma congolense (strain IL3000)</name>
    <dbReference type="NCBI Taxonomy" id="1068625"/>
    <lineage>
        <taxon>Eukaryota</taxon>
        <taxon>Discoba</taxon>
        <taxon>Euglenozoa</taxon>
        <taxon>Kinetoplastea</taxon>
        <taxon>Metakinetoplastina</taxon>
        <taxon>Trypanosomatida</taxon>
        <taxon>Trypanosomatidae</taxon>
        <taxon>Trypanosoma</taxon>
        <taxon>Nannomonas</taxon>
    </lineage>
</organism>
<sequence length="935" mass="108892">MLLGTYALTDSGTCPHGSPPPENALPLEKGAFTPNLSTLHNSIRAPTTDESCDVSRVPADADGGDGLEGLGVLFRERMSELTPDSLLTNTTQHQSRVLSHAHAYYTQRRAGHAANNNSERSTATLRSVEMREMLVYVERELAECREECARWTAEAESLRANLAQEQASSRRVHSDFEELIRKLREENAEHVEELMEQIVVLKRLSESAFTEKKRVDEDAAQQKQQFVALLDRERREKQEIMDSYRQQTEALIAEQGWEITSLREAVNSSREECERLLSVQQDMETKLQKHQEQVADAEAAIAKERADAENRLREVKQMYTRRMEELLSRNEDITARMEKDAVRHQEWRREVLEQERVLAERLRAQEETHMKEQESLKEFCVQELARLQEKVKGTQSQLEEAQKQLEENRQKSLKGEGKVAQALQQALGELRQEKESITEEMLRQREEAYELHWGKLNQLQNTIDTLRRHLADESAKRSSVEEERNLVTARANDLQATVTRLTNDMEALQADYRARERAAAQELQSNHEMLRAQLRDRTDELEDLQQQLLQRELEERRLRDDVSSKLQALQSLRLQNKRQLEEVQRVADEREREACERYAALEKNMSALRLQKTQSETECQRLQHALLEAEALRHACERHLEDERQALRVMVGQLQESRDAAEENRTANRRAHVRQQELEEELCRKNSELDSIKEKVAELEALLEVSNTKAQCHVREAADMMKAHEMELQQQKQKHEEQIASLRLVADELREDIAKVHESTVSKDEELRRLREEVCQLRHDADTRVESWQHQLSEERELHEDDVRRLDEVLNVLRADLHRAQTAKSQCLKEVTTKQHDAERQRAHLQEMLRHSEAAKERLQEESSYREQLNSELQGTVRLLSSRLATYEDELRRFQEEVAELNAKLHETHTLIGRKDATIGQLTARLRAYETRMGV</sequence>
<dbReference type="AlphaFoldDB" id="G0USD4"/>
<protein>
    <submittedName>
        <fullName evidence="3">Uncharacterized protein</fullName>
    </submittedName>
</protein>
<feature type="coiled-coil region" evidence="1">
    <location>
        <begin position="689"/>
        <end position="752"/>
    </location>
</feature>
<proteinExistence type="predicted"/>
<feature type="coiled-coil region" evidence="1">
    <location>
        <begin position="828"/>
        <end position="911"/>
    </location>
</feature>
<evidence type="ECO:0000313" key="3">
    <source>
        <dbReference type="EMBL" id="CCC92297.1"/>
    </source>
</evidence>
<dbReference type="VEuPathDB" id="TriTrypDB:TcIL3000_8_5190"/>
<feature type="coiled-coil region" evidence="1">
    <location>
        <begin position="227"/>
        <end position="336"/>
    </location>
</feature>
<gene>
    <name evidence="3" type="ORF">TCIL3000_8_5190</name>
</gene>
<evidence type="ECO:0000256" key="2">
    <source>
        <dbReference type="SAM" id="MobiDB-lite"/>
    </source>
</evidence>
<feature type="region of interest" description="Disordered" evidence="2">
    <location>
        <begin position="657"/>
        <end position="676"/>
    </location>
</feature>
<feature type="compositionally biased region" description="Basic and acidic residues" evidence="2">
    <location>
        <begin position="657"/>
        <end position="666"/>
    </location>
</feature>